<dbReference type="GeneID" id="120027920"/>
<dbReference type="Pfam" id="PF00106">
    <property type="entry name" value="adh_short"/>
    <property type="match status" value="1"/>
</dbReference>
<dbReference type="PRINTS" id="PR00081">
    <property type="entry name" value="GDHRDH"/>
</dbReference>
<dbReference type="RefSeq" id="XP_038828941.1">
    <property type="nucleotide sequence ID" value="XM_038973013.1"/>
</dbReference>
<dbReference type="KEGG" id="snh:120027920"/>
<organism evidence="4 5">
    <name type="scientific">Salvelinus namaycush</name>
    <name type="common">Lake trout</name>
    <name type="synonym">Salmo namaycush</name>
    <dbReference type="NCBI Taxonomy" id="8040"/>
    <lineage>
        <taxon>Eukaryota</taxon>
        <taxon>Metazoa</taxon>
        <taxon>Chordata</taxon>
        <taxon>Craniata</taxon>
        <taxon>Vertebrata</taxon>
        <taxon>Euteleostomi</taxon>
        <taxon>Actinopterygii</taxon>
        <taxon>Neopterygii</taxon>
        <taxon>Teleostei</taxon>
        <taxon>Protacanthopterygii</taxon>
        <taxon>Salmoniformes</taxon>
        <taxon>Salmonidae</taxon>
        <taxon>Salmoninae</taxon>
        <taxon>Salvelinus</taxon>
    </lineage>
</organism>
<sequence length="194" mass="21767">MSTIEKMLNLKKEKKLNILINNAGVMVCPYGKTDENFQMQESTSNLPIKSFQSPLSRLLGHFLLTHLLIDLIKRSTPARIINVSSLAHFWGTINLDDINSEKGYDKKKAYSHIKLANVLFTRSLAKRLQGTAVTAYSLHPGVVQTDLWRHLNAPQAAIMKMISPFIKTSVQGAQTTIYCAVDPELETESGGYYR</sequence>
<dbReference type="PANTHER" id="PTHR43157">
    <property type="entry name" value="PHOSPHATIDYLINOSITOL-GLYCAN BIOSYNTHESIS CLASS F PROTEIN-RELATED"/>
    <property type="match status" value="1"/>
</dbReference>
<dbReference type="AlphaFoldDB" id="A0A8U0PN49"/>
<proteinExistence type="inferred from homology"/>
<reference evidence="5" key="1">
    <citation type="submission" date="2025-08" db="UniProtKB">
        <authorList>
            <consortium name="RefSeq"/>
        </authorList>
    </citation>
    <scope>IDENTIFICATION</scope>
    <source>
        <tissue evidence="5">White muscle</tissue>
    </source>
</reference>
<name>A0A8U0PN49_SALNM</name>
<dbReference type="PANTHER" id="PTHR43157:SF27">
    <property type="entry name" value="RETINOL DEHYDROGENASE 12, LIKE"/>
    <property type="match status" value="1"/>
</dbReference>
<evidence type="ECO:0000256" key="2">
    <source>
        <dbReference type="ARBA" id="ARBA00023002"/>
    </source>
</evidence>
<evidence type="ECO:0000256" key="1">
    <source>
        <dbReference type="ARBA" id="ARBA00006484"/>
    </source>
</evidence>
<dbReference type="GO" id="GO:0016491">
    <property type="term" value="F:oxidoreductase activity"/>
    <property type="evidence" value="ECO:0007669"/>
    <property type="project" value="UniProtKB-KW"/>
</dbReference>
<evidence type="ECO:0000256" key="3">
    <source>
        <dbReference type="RuleBase" id="RU000363"/>
    </source>
</evidence>
<keyword evidence="2" id="KW-0560">Oxidoreductase</keyword>
<keyword evidence="4" id="KW-1185">Reference proteome</keyword>
<dbReference type="SUPFAM" id="SSF51735">
    <property type="entry name" value="NAD(P)-binding Rossmann-fold domains"/>
    <property type="match status" value="1"/>
</dbReference>
<dbReference type="Gene3D" id="3.40.50.720">
    <property type="entry name" value="NAD(P)-binding Rossmann-like Domain"/>
    <property type="match status" value="1"/>
</dbReference>
<accession>A0A8U0PN49</accession>
<dbReference type="Proteomes" id="UP000808372">
    <property type="component" value="Chromosome 33"/>
</dbReference>
<comment type="similarity">
    <text evidence="1 3">Belongs to the short-chain dehydrogenases/reductases (SDR) family.</text>
</comment>
<dbReference type="InterPro" id="IPR036291">
    <property type="entry name" value="NAD(P)-bd_dom_sf"/>
</dbReference>
<protein>
    <submittedName>
        <fullName evidence="5">Retinol dehydrogenase 12-like</fullName>
    </submittedName>
</protein>
<gene>
    <name evidence="5" type="primary">LOC120027920</name>
</gene>
<evidence type="ECO:0000313" key="4">
    <source>
        <dbReference type="Proteomes" id="UP000808372"/>
    </source>
</evidence>
<evidence type="ECO:0000313" key="5">
    <source>
        <dbReference type="RefSeq" id="XP_038828941.1"/>
    </source>
</evidence>
<dbReference type="InterPro" id="IPR002347">
    <property type="entry name" value="SDR_fam"/>
</dbReference>
<dbReference type="PRINTS" id="PR00080">
    <property type="entry name" value="SDRFAMILY"/>
</dbReference>